<dbReference type="GO" id="GO:0031122">
    <property type="term" value="P:cytoplasmic microtubule organization"/>
    <property type="evidence" value="ECO:0007669"/>
    <property type="project" value="InterPro"/>
</dbReference>
<dbReference type="Pfam" id="PF05622">
    <property type="entry name" value="HOOK"/>
    <property type="match status" value="1"/>
</dbReference>
<evidence type="ECO:0000313" key="8">
    <source>
        <dbReference type="EMBL" id="CAG8608544.1"/>
    </source>
</evidence>
<feature type="compositionally biased region" description="Low complexity" evidence="5">
    <location>
        <begin position="31"/>
        <end position="42"/>
    </location>
</feature>
<feature type="region of interest" description="Disordered" evidence="5">
    <location>
        <begin position="572"/>
        <end position="594"/>
    </location>
</feature>
<evidence type="ECO:0000313" key="9">
    <source>
        <dbReference type="Proteomes" id="UP000789342"/>
    </source>
</evidence>
<dbReference type="GO" id="GO:0005815">
    <property type="term" value="C:microtubule organizing center"/>
    <property type="evidence" value="ECO:0007669"/>
    <property type="project" value="TreeGrafter"/>
</dbReference>
<feature type="domain" description="Hook C-terminal" evidence="6">
    <location>
        <begin position="253"/>
        <end position="773"/>
    </location>
</feature>
<dbReference type="PANTHER" id="PTHR18947">
    <property type="entry name" value="HOOK PROTEINS"/>
    <property type="match status" value="1"/>
</dbReference>
<feature type="coiled-coil region" evidence="4">
    <location>
        <begin position="217"/>
        <end position="448"/>
    </location>
</feature>
<dbReference type="CDD" id="cd22211">
    <property type="entry name" value="HkD_SF"/>
    <property type="match status" value="1"/>
</dbReference>
<keyword evidence="2" id="KW-0963">Cytoplasm</keyword>
<dbReference type="EMBL" id="CAJVPV010006672">
    <property type="protein sequence ID" value="CAG8608544.1"/>
    <property type="molecule type" value="Genomic_DNA"/>
</dbReference>
<evidence type="ECO:0000259" key="7">
    <source>
        <dbReference type="Pfam" id="PF19047"/>
    </source>
</evidence>
<evidence type="ECO:0000259" key="6">
    <source>
        <dbReference type="Pfam" id="PF05622"/>
    </source>
</evidence>
<dbReference type="SUPFAM" id="SSF116907">
    <property type="entry name" value="Hook domain"/>
    <property type="match status" value="1"/>
</dbReference>
<comment type="subcellular location">
    <subcellularLocation>
        <location evidence="1">Cytoplasm</location>
    </subcellularLocation>
</comment>
<gene>
    <name evidence="8" type="ORF">AMORRO_LOCUS8112</name>
</gene>
<dbReference type="GO" id="GO:0030705">
    <property type="term" value="P:cytoskeleton-dependent intracellular transport"/>
    <property type="evidence" value="ECO:0007669"/>
    <property type="project" value="InterPro"/>
</dbReference>
<name>A0A9N9CQS8_9GLOM</name>
<evidence type="ECO:0000256" key="1">
    <source>
        <dbReference type="ARBA" id="ARBA00004496"/>
    </source>
</evidence>
<comment type="caution">
    <text evidence="8">The sequence shown here is derived from an EMBL/GenBank/DDBJ whole genome shotgun (WGS) entry which is preliminary data.</text>
</comment>
<feature type="compositionally biased region" description="Basic and acidic residues" evidence="5">
    <location>
        <begin position="583"/>
        <end position="594"/>
    </location>
</feature>
<dbReference type="InterPro" id="IPR036872">
    <property type="entry name" value="CH_dom_sf"/>
</dbReference>
<evidence type="ECO:0000256" key="2">
    <source>
        <dbReference type="ARBA" id="ARBA00022490"/>
    </source>
</evidence>
<evidence type="ECO:0000256" key="4">
    <source>
        <dbReference type="SAM" id="Coils"/>
    </source>
</evidence>
<evidence type="ECO:0000256" key="5">
    <source>
        <dbReference type="SAM" id="MobiDB-lite"/>
    </source>
</evidence>
<keyword evidence="3 4" id="KW-0175">Coiled coil</keyword>
<dbReference type="Gene3D" id="1.10.418.10">
    <property type="entry name" value="Calponin-like domain"/>
    <property type="match status" value="1"/>
</dbReference>
<protein>
    <submittedName>
        <fullName evidence="8">1048_t:CDS:1</fullName>
    </submittedName>
</protein>
<dbReference type="InterPro" id="IPR043936">
    <property type="entry name" value="HOOK_N"/>
</dbReference>
<dbReference type="AlphaFoldDB" id="A0A9N9CQS8"/>
<dbReference type="InterPro" id="IPR008636">
    <property type="entry name" value="Hook_C"/>
</dbReference>
<feature type="compositionally biased region" description="Polar residues" evidence="5">
    <location>
        <begin position="1"/>
        <end position="10"/>
    </location>
</feature>
<organism evidence="8 9">
    <name type="scientific">Acaulospora morrowiae</name>
    <dbReference type="NCBI Taxonomy" id="94023"/>
    <lineage>
        <taxon>Eukaryota</taxon>
        <taxon>Fungi</taxon>
        <taxon>Fungi incertae sedis</taxon>
        <taxon>Mucoromycota</taxon>
        <taxon>Glomeromycotina</taxon>
        <taxon>Glomeromycetes</taxon>
        <taxon>Diversisporales</taxon>
        <taxon>Acaulosporaceae</taxon>
        <taxon>Acaulospora</taxon>
    </lineage>
</organism>
<feature type="domain" description="HOOK N-terminal" evidence="7">
    <location>
        <begin position="51"/>
        <end position="188"/>
    </location>
</feature>
<feature type="compositionally biased region" description="Polar residues" evidence="5">
    <location>
        <begin position="19"/>
        <end position="28"/>
    </location>
</feature>
<evidence type="ECO:0000256" key="3">
    <source>
        <dbReference type="ARBA" id="ARBA00023054"/>
    </source>
</evidence>
<reference evidence="8" key="1">
    <citation type="submission" date="2021-06" db="EMBL/GenBank/DDBJ databases">
        <authorList>
            <person name="Kallberg Y."/>
            <person name="Tangrot J."/>
            <person name="Rosling A."/>
        </authorList>
    </citation>
    <scope>NUCLEOTIDE SEQUENCE</scope>
    <source>
        <strain evidence="8">CL551</strain>
    </source>
</reference>
<proteinExistence type="predicted"/>
<dbReference type="PANTHER" id="PTHR18947:SF28">
    <property type="entry name" value="GIRDIN, ISOFORM A"/>
    <property type="match status" value="1"/>
</dbReference>
<keyword evidence="9" id="KW-1185">Reference proteome</keyword>
<dbReference type="OrthoDB" id="49395at2759"/>
<feature type="region of interest" description="Disordered" evidence="5">
    <location>
        <begin position="1"/>
        <end position="42"/>
    </location>
</feature>
<dbReference type="Pfam" id="PF19047">
    <property type="entry name" value="HOOK_N"/>
    <property type="match status" value="1"/>
</dbReference>
<dbReference type="GO" id="GO:0008017">
    <property type="term" value="F:microtubule binding"/>
    <property type="evidence" value="ECO:0007669"/>
    <property type="project" value="InterPro"/>
</dbReference>
<dbReference type="Proteomes" id="UP000789342">
    <property type="component" value="Unassembled WGS sequence"/>
</dbReference>
<accession>A0A9N9CQS8</accession>
<sequence>MSKSLNNYTSNRDRALPSRSYSSDHQPQSTPPSSFNRNSSNHSHMSQQEIAAAFVDWVNTFDKLSRPVNSILDLTDGNVLIDIVCTIDPKWFKLTTDNYENREENWVKKFNKLKRLYPLLTRYYEEILELSTKNIEVPNLNSIARDGDLDETMKLCSLVLTLAVRSSNNKIYIEKIQSLSPKSQEGLKVSIERVMIKLEEPTVQSQSSPVFVPEEELKHITAEHRRLLAEKEALERAHQTLMEDHTKLRRQCDDLQMESEELNQKLKELEYAIAQSSQNGKADFLLKTEIDNLRHELSRSENKRHETELLIENQNIIINDLTRRVEILTEQADEAARLKDQLDEFRHATDKLRKTENVIEKYKKKLEEGADVRRSLKNLEQENKDLLERNQKLEDEYHKLAAFKNLMENYKQQIVDLQSEKTELVNQKNKYEYEYKHMRAKIEAYEMATNRDMDKIRLLEDRLHELESGDGERIQHESEVKAEADEIDQPLDDSELSIALEGNTMVSLKLKVYELERELAKLREGKSADGDADAQLLVLQHMLDDANRAKNKFEKDYVRAQQEKLVLEKELVQLQNGSSSNGDKNENRKSFDKERELSELKRKYIEAQIKIDRLEKEIGEPKSNSILEARVSELEAEKEQMKGQNDELNSILQNLEGKSEDDLRSQNIQLSKQVAEKSKKLENLKQLITGQHEIIESYKNNETAVQAKSQAHAEEIARLEQLNKEYKEQSAKEVRLVLSAWFNMGRRIQGDHVFLQRQAYSSFLNQQRQLLDTQKCLNCWNLSQRHIKLCLQFRAFGAIERRSLFIN</sequence>
<dbReference type="GO" id="GO:0051959">
    <property type="term" value="F:dynein light intermediate chain binding"/>
    <property type="evidence" value="ECO:0007669"/>
    <property type="project" value="TreeGrafter"/>
</dbReference>
<dbReference type="GO" id="GO:0005737">
    <property type="term" value="C:cytoplasm"/>
    <property type="evidence" value="ECO:0007669"/>
    <property type="project" value="UniProtKB-SubCell"/>
</dbReference>